<comment type="caution">
    <text evidence="2">The sequence shown here is derived from an EMBL/GenBank/DDBJ whole genome shotgun (WGS) entry which is preliminary data.</text>
</comment>
<dbReference type="Proteomes" id="UP000216991">
    <property type="component" value="Unassembled WGS sequence"/>
</dbReference>
<sequence length="496" mass="51860">MLAATAAPALAAPSALIRCDGYGRRQTPGEQVGRGILILGTLGLFGSAEADNPSAREAGEKGITACTEALTDSRTTGNPVRRAEVLMMRGVRQFEMGRFDDAIADARAARSVELTPLVRAHFDRNIGASTVMLEAFARLSQNNQAEAEKLAFQAAQARPTGLFMAEEALRNMALTPEISADEKLLLDRAWRMAPNLRPVLSMAGAGDWTGAAAAIKTLVATFPKPGVVVLSHQAALQALAGDNKGAEETLARVSQDIDELAAKAGGTDQNAQTAAQQVARADEMVQLAKAQLALNQGKLEEAKGLLAGRPRWLSPASLTAQIIANVQAKGGPGTAPGIDPAKIRADATKVARDSLTGKGVLNNLVVALPRWEDASEAQEFGKMIAPTSKTMQPKPTRDGAATSIVSGRSAALDTVNEALLVAAARAAAAKGQDRFAVLFNFGSNRGTRAGIASSFTLFDFVTPADSLFAAQAGRAFTVAEIETALGSQYRPPAPTR</sequence>
<keyword evidence="1" id="KW-0175">Coiled coil</keyword>
<organism evidence="2 3">
    <name type="scientific">Sandarakinorhabdus cyanobacteriorum</name>
    <dbReference type="NCBI Taxonomy" id="1981098"/>
    <lineage>
        <taxon>Bacteria</taxon>
        <taxon>Pseudomonadati</taxon>
        <taxon>Pseudomonadota</taxon>
        <taxon>Alphaproteobacteria</taxon>
        <taxon>Sphingomonadales</taxon>
        <taxon>Sphingosinicellaceae</taxon>
        <taxon>Sandarakinorhabdus</taxon>
    </lineage>
</organism>
<dbReference type="RefSeq" id="WP_094472788.1">
    <property type="nucleotide sequence ID" value="NZ_NOXT01000080.1"/>
</dbReference>
<dbReference type="InterPro" id="IPR011990">
    <property type="entry name" value="TPR-like_helical_dom_sf"/>
</dbReference>
<dbReference type="AlphaFoldDB" id="A0A255YUT3"/>
<protein>
    <submittedName>
        <fullName evidence="2">Uncharacterized protein</fullName>
    </submittedName>
</protein>
<name>A0A255YUT3_9SPHN</name>
<evidence type="ECO:0000313" key="3">
    <source>
        <dbReference type="Proteomes" id="UP000216991"/>
    </source>
</evidence>
<dbReference type="Gene3D" id="1.25.40.10">
    <property type="entry name" value="Tetratricopeptide repeat domain"/>
    <property type="match status" value="1"/>
</dbReference>
<dbReference type="EMBL" id="NOXT01000080">
    <property type="protein sequence ID" value="OYQ32190.1"/>
    <property type="molecule type" value="Genomic_DNA"/>
</dbReference>
<evidence type="ECO:0000313" key="2">
    <source>
        <dbReference type="EMBL" id="OYQ32190.1"/>
    </source>
</evidence>
<keyword evidence="3" id="KW-1185">Reference proteome</keyword>
<feature type="coiled-coil region" evidence="1">
    <location>
        <begin position="236"/>
        <end position="263"/>
    </location>
</feature>
<reference evidence="2 3" key="1">
    <citation type="submission" date="2017-07" db="EMBL/GenBank/DDBJ databases">
        <title>Sandarakinorhabdus cyanobacteriorum sp. nov., a novel bacterium isolated from cyanobacterial aggregates in a eutrophic lake.</title>
        <authorList>
            <person name="Cai H."/>
        </authorList>
    </citation>
    <scope>NUCLEOTIDE SEQUENCE [LARGE SCALE GENOMIC DNA]</scope>
    <source>
        <strain evidence="2 3">TH057</strain>
    </source>
</reference>
<dbReference type="OrthoDB" id="7502233at2"/>
<accession>A0A255YUT3</accession>
<gene>
    <name evidence="2" type="ORF">CHU93_03540</name>
</gene>
<evidence type="ECO:0000256" key="1">
    <source>
        <dbReference type="SAM" id="Coils"/>
    </source>
</evidence>
<proteinExistence type="predicted"/>